<proteinExistence type="predicted"/>
<dbReference type="Proteomes" id="UP001216674">
    <property type="component" value="Unassembled WGS sequence"/>
</dbReference>
<accession>A0ABT6ARK2</accession>
<evidence type="ECO:0000313" key="2">
    <source>
        <dbReference type="Proteomes" id="UP001216674"/>
    </source>
</evidence>
<protein>
    <submittedName>
        <fullName evidence="1">Uncharacterized protein</fullName>
    </submittedName>
</protein>
<keyword evidence="2" id="KW-1185">Reference proteome</keyword>
<name>A0ABT6ARK2_9BURK</name>
<dbReference type="RefSeq" id="WP_276265957.1">
    <property type="nucleotide sequence ID" value="NZ_JARJLM010000324.1"/>
</dbReference>
<evidence type="ECO:0000313" key="1">
    <source>
        <dbReference type="EMBL" id="MDF3835074.1"/>
    </source>
</evidence>
<organism evidence="1 2">
    <name type="scientific">Cupriavidus basilensis</name>
    <dbReference type="NCBI Taxonomy" id="68895"/>
    <lineage>
        <taxon>Bacteria</taxon>
        <taxon>Pseudomonadati</taxon>
        <taxon>Pseudomonadota</taxon>
        <taxon>Betaproteobacteria</taxon>
        <taxon>Burkholderiales</taxon>
        <taxon>Burkholderiaceae</taxon>
        <taxon>Cupriavidus</taxon>
    </lineage>
</organism>
<reference evidence="1 2" key="1">
    <citation type="submission" date="2023-03" db="EMBL/GenBank/DDBJ databases">
        <title>Draft assemblies of triclosan tolerant bacteria isolated from returned activated sludge.</title>
        <authorList>
            <person name="Van Hamelsveld S."/>
        </authorList>
    </citation>
    <scope>NUCLEOTIDE SEQUENCE [LARGE SCALE GENOMIC DNA]</scope>
    <source>
        <strain evidence="1 2">GW210010_S58</strain>
    </source>
</reference>
<comment type="caution">
    <text evidence="1">The sequence shown here is derived from an EMBL/GenBank/DDBJ whole genome shotgun (WGS) entry which is preliminary data.</text>
</comment>
<gene>
    <name evidence="1" type="ORF">P3W85_19225</name>
</gene>
<dbReference type="EMBL" id="JARJLM010000324">
    <property type="protein sequence ID" value="MDF3835074.1"/>
    <property type="molecule type" value="Genomic_DNA"/>
</dbReference>
<sequence length="48" mass="5191">MEDVAKIGLTTSQISKNIWQFFGKTHRIGPATSCLVSIMAGKANVRAL</sequence>